<gene>
    <name evidence="4" type="ORF">C823_00742</name>
</gene>
<evidence type="ECO:0000259" key="3">
    <source>
        <dbReference type="SMART" id="SM01027"/>
    </source>
</evidence>
<dbReference type="InterPro" id="IPR001279">
    <property type="entry name" value="Metallo-B-lactamas"/>
</dbReference>
<dbReference type="PATRIC" id="fig|1235802.3.peg.797"/>
<comment type="caution">
    <text evidence="4">The sequence shown here is derived from an EMBL/GenBank/DDBJ whole genome shotgun (WGS) entry which is preliminary data.</text>
</comment>
<evidence type="ECO:0000256" key="1">
    <source>
        <dbReference type="ARBA" id="ARBA00022801"/>
    </source>
</evidence>
<dbReference type="GO" id="GO:0004521">
    <property type="term" value="F:RNA endonuclease activity"/>
    <property type="evidence" value="ECO:0007669"/>
    <property type="project" value="TreeGrafter"/>
</dbReference>
<dbReference type="PANTHER" id="PTHR11203">
    <property type="entry name" value="CLEAVAGE AND POLYADENYLATION SPECIFICITY FACTOR FAMILY MEMBER"/>
    <property type="match status" value="1"/>
</dbReference>
<dbReference type="Pfam" id="PF10996">
    <property type="entry name" value="Beta-Casp"/>
    <property type="match status" value="1"/>
</dbReference>
<dbReference type="PANTHER" id="PTHR11203:SF37">
    <property type="entry name" value="INTEGRATOR COMPLEX SUBUNIT 11"/>
    <property type="match status" value="1"/>
</dbReference>
<organism evidence="4 5">
    <name type="scientific">Eubacterium plexicaudatum ASF492</name>
    <dbReference type="NCBI Taxonomy" id="1235802"/>
    <lineage>
        <taxon>Bacteria</taxon>
        <taxon>Bacillati</taxon>
        <taxon>Bacillota</taxon>
        <taxon>Clostridia</taxon>
        <taxon>Eubacteriales</taxon>
        <taxon>Eubacteriaceae</taxon>
        <taxon>Eubacterium</taxon>
    </lineage>
</organism>
<dbReference type="Gene3D" id="3.60.15.10">
    <property type="entry name" value="Ribonuclease Z/Hydroxyacylglutathione hydrolase-like"/>
    <property type="match status" value="1"/>
</dbReference>
<evidence type="ECO:0000313" key="5">
    <source>
        <dbReference type="Proteomes" id="UP000012589"/>
    </source>
</evidence>
<dbReference type="AlphaFoldDB" id="N2BDG1"/>
<dbReference type="eggNOG" id="COG1236">
    <property type="taxonomic scope" value="Bacteria"/>
</dbReference>
<protein>
    <recommendedName>
        <fullName evidence="6">Metallo-beta-lactamase</fullName>
    </recommendedName>
</protein>
<name>N2BDG1_9FIRM</name>
<keyword evidence="5" id="KW-1185">Reference proteome</keyword>
<proteinExistence type="predicted"/>
<dbReference type="SMART" id="SM01027">
    <property type="entry name" value="Beta-Casp"/>
    <property type="match status" value="1"/>
</dbReference>
<sequence length="508" mass="56569">MLVDCGMEQGPDLYVNQEIPVNAAVIDYVFVTHAHIDHSGLLPLLYSRGFRGQIFATKATCELCNIMLKDSAHIQMFEAEWKNRKARRSGNAEVTPLYDMDDAIGVLEHFIPCEYDTQIEVNEAVNVRFVDAGHLLGSSSVELWVTEEEQTKKLVFSGDIGTGHRPLIRNPKYIAQADYVIMESTYGNKLHAAPPDYAVTLAEVIKETFIRGGNVVIPAFSVGRTQELLFFMRRIKSQHLLPGFEDFEVYVDSPLSVEATNVFHKNNEVCFNEEAKELIAAGINPLRFEGLKTSVTSEESKAINFIHKPIVIISASGMCEAGRIRHHLKHNLWRKDSTVIFVGYQVPGTLGNMLLNGAKQVRLFGETVEVNAKILNLPGISGHADQNQLTHWAGAFAQSAPKFFIVHGEDTVTDAFAAHLQKTFGYDAQAPYSGDAYDLLTGIQIKQGQRQRTLKRAKSSKASTNVYARLLAAGERLMGLIQKLEGRPNKELAKLADQIHALCDKWSR</sequence>
<dbReference type="InterPro" id="IPR011108">
    <property type="entry name" value="RMMBL"/>
</dbReference>
<dbReference type="SUPFAM" id="SSF56281">
    <property type="entry name" value="Metallo-hydrolase/oxidoreductase"/>
    <property type="match status" value="1"/>
</dbReference>
<dbReference type="EMBL" id="AQFT01000023">
    <property type="protein sequence ID" value="EMZ36375.1"/>
    <property type="molecule type" value="Genomic_DNA"/>
</dbReference>
<accession>N2BDG1</accession>
<dbReference type="SMART" id="SM00849">
    <property type="entry name" value="Lactamase_B"/>
    <property type="match status" value="1"/>
</dbReference>
<dbReference type="InterPro" id="IPR036866">
    <property type="entry name" value="RibonucZ/Hydroxyglut_hydro"/>
</dbReference>
<dbReference type="InterPro" id="IPR050698">
    <property type="entry name" value="MBL"/>
</dbReference>
<keyword evidence="1" id="KW-0378">Hydrolase</keyword>
<feature type="domain" description="Metallo-beta-lactamase" evidence="2">
    <location>
        <begin position="20"/>
        <end position="220"/>
    </location>
</feature>
<evidence type="ECO:0008006" key="6">
    <source>
        <dbReference type="Google" id="ProtNLM"/>
    </source>
</evidence>
<dbReference type="STRING" id="1235802.C823_00742"/>
<dbReference type="Pfam" id="PF07521">
    <property type="entry name" value="RMMBL"/>
    <property type="match status" value="1"/>
</dbReference>
<evidence type="ECO:0000313" key="4">
    <source>
        <dbReference type="EMBL" id="EMZ36375.1"/>
    </source>
</evidence>
<feature type="domain" description="Beta-Casp" evidence="3">
    <location>
        <begin position="225"/>
        <end position="354"/>
    </location>
</feature>
<dbReference type="CDD" id="cd16295">
    <property type="entry name" value="TTHA0252-CPSF-like_MBL-fold"/>
    <property type="match status" value="1"/>
</dbReference>
<dbReference type="Pfam" id="PF00753">
    <property type="entry name" value="Lactamase_B"/>
    <property type="match status" value="1"/>
</dbReference>
<reference evidence="4 5" key="1">
    <citation type="journal article" date="2014" name="Genome Announc.">
        <title>Draft genome sequences of the altered schaedler flora, a defined bacterial community from gnotobiotic mice.</title>
        <authorList>
            <person name="Wannemuehler M.J."/>
            <person name="Overstreet A.M."/>
            <person name="Ward D.V."/>
            <person name="Phillips G.J."/>
        </authorList>
    </citation>
    <scope>NUCLEOTIDE SEQUENCE [LARGE SCALE GENOMIC DNA]</scope>
    <source>
        <strain evidence="4 5">ASF492</strain>
    </source>
</reference>
<dbReference type="HOGENOM" id="CLU_009673_5_2_9"/>
<evidence type="ECO:0000259" key="2">
    <source>
        <dbReference type="SMART" id="SM00849"/>
    </source>
</evidence>
<dbReference type="Gene3D" id="3.40.50.10890">
    <property type="match status" value="1"/>
</dbReference>
<dbReference type="GO" id="GO:0016787">
    <property type="term" value="F:hydrolase activity"/>
    <property type="evidence" value="ECO:0007669"/>
    <property type="project" value="UniProtKB-KW"/>
</dbReference>
<dbReference type="InterPro" id="IPR022712">
    <property type="entry name" value="Beta_Casp"/>
</dbReference>
<dbReference type="Proteomes" id="UP000012589">
    <property type="component" value="Unassembled WGS sequence"/>
</dbReference>